<feature type="domain" description="AB hydrolase-1" evidence="2">
    <location>
        <begin position="126"/>
        <end position="193"/>
    </location>
</feature>
<dbReference type="SUPFAM" id="SSF53474">
    <property type="entry name" value="alpha/beta-Hydrolases"/>
    <property type="match status" value="1"/>
</dbReference>
<feature type="region of interest" description="Disordered" evidence="1">
    <location>
        <begin position="215"/>
        <end position="236"/>
    </location>
</feature>
<dbReference type="Proteomes" id="UP001190700">
    <property type="component" value="Unassembled WGS sequence"/>
</dbReference>
<organism evidence="3 4">
    <name type="scientific">Cymbomonas tetramitiformis</name>
    <dbReference type="NCBI Taxonomy" id="36881"/>
    <lineage>
        <taxon>Eukaryota</taxon>
        <taxon>Viridiplantae</taxon>
        <taxon>Chlorophyta</taxon>
        <taxon>Pyramimonadophyceae</taxon>
        <taxon>Pyramimonadales</taxon>
        <taxon>Pyramimonadaceae</taxon>
        <taxon>Cymbomonas</taxon>
    </lineage>
</organism>
<evidence type="ECO:0000313" key="3">
    <source>
        <dbReference type="EMBL" id="KAK3277765.1"/>
    </source>
</evidence>
<proteinExistence type="predicted"/>
<dbReference type="PANTHER" id="PTHR46438">
    <property type="entry name" value="ALPHA/BETA-HYDROLASES SUPERFAMILY PROTEIN"/>
    <property type="match status" value="1"/>
</dbReference>
<dbReference type="InterPro" id="IPR029058">
    <property type="entry name" value="AB_hydrolase_fold"/>
</dbReference>
<sequence>MVCSVRASCKPGAVRLEDNVPRSTSEYCGGRPKALTSGNSKSSQLKSSVRSAVYVSSRLRIAARKPRAEDRGRRRQSILNAAATVDVQETHIPLRPDGREVDGEIWQWKPDIRIHYVCAGSAGPPLVLVPGFGVGEFHWRRNIEELSQHHRVYAIDLLGQGCSWPIETPLPTRDPPLQYSMATWVEQLSDFCEEAPQAQLFASCAQWLNASSGHRLNPSQPATGSTLASGPVQGQL</sequence>
<accession>A0AAE0GGD6</accession>
<dbReference type="AlphaFoldDB" id="A0AAE0GGD6"/>
<dbReference type="InterPro" id="IPR000073">
    <property type="entry name" value="AB_hydrolase_1"/>
</dbReference>
<keyword evidence="4" id="KW-1185">Reference proteome</keyword>
<dbReference type="PANTHER" id="PTHR46438:SF2">
    <property type="entry name" value="ALPHA_BETA-HYDROLASES SUPERFAMILY PROTEIN"/>
    <property type="match status" value="1"/>
</dbReference>
<dbReference type="Gene3D" id="3.40.50.1820">
    <property type="entry name" value="alpha/beta hydrolase"/>
    <property type="match status" value="1"/>
</dbReference>
<gene>
    <name evidence="3" type="ORF">CYMTET_14248</name>
</gene>
<evidence type="ECO:0000313" key="4">
    <source>
        <dbReference type="Proteomes" id="UP001190700"/>
    </source>
</evidence>
<dbReference type="EMBL" id="LGRX02005936">
    <property type="protein sequence ID" value="KAK3277765.1"/>
    <property type="molecule type" value="Genomic_DNA"/>
</dbReference>
<reference evidence="3 4" key="1">
    <citation type="journal article" date="2015" name="Genome Biol. Evol.">
        <title>Comparative Genomics of a Bacterivorous Green Alga Reveals Evolutionary Causalities and Consequences of Phago-Mixotrophic Mode of Nutrition.</title>
        <authorList>
            <person name="Burns J.A."/>
            <person name="Paasch A."/>
            <person name="Narechania A."/>
            <person name="Kim E."/>
        </authorList>
    </citation>
    <scope>NUCLEOTIDE SEQUENCE [LARGE SCALE GENOMIC DNA]</scope>
    <source>
        <strain evidence="3 4">PLY_AMNH</strain>
    </source>
</reference>
<name>A0AAE0GGD6_9CHLO</name>
<evidence type="ECO:0000259" key="2">
    <source>
        <dbReference type="Pfam" id="PF12697"/>
    </source>
</evidence>
<protein>
    <recommendedName>
        <fullName evidence="2">AB hydrolase-1 domain-containing protein</fullName>
    </recommendedName>
</protein>
<comment type="caution">
    <text evidence="3">The sequence shown here is derived from an EMBL/GenBank/DDBJ whole genome shotgun (WGS) entry which is preliminary data.</text>
</comment>
<dbReference type="Pfam" id="PF12697">
    <property type="entry name" value="Abhydrolase_6"/>
    <property type="match status" value="1"/>
</dbReference>
<feature type="region of interest" description="Disordered" evidence="1">
    <location>
        <begin position="23"/>
        <end position="44"/>
    </location>
</feature>
<evidence type="ECO:0000256" key="1">
    <source>
        <dbReference type="SAM" id="MobiDB-lite"/>
    </source>
</evidence>